<feature type="signal peptide" evidence="1">
    <location>
        <begin position="1"/>
        <end position="27"/>
    </location>
</feature>
<accession>A0AAE0WYF7</accession>
<name>A0AAE0WYF7_9PEZI</name>
<dbReference type="Proteomes" id="UP001270362">
    <property type="component" value="Unassembled WGS sequence"/>
</dbReference>
<gene>
    <name evidence="3" type="ORF">B0T22DRAFT_439197</name>
    <name evidence="2" type="ORF">B0T22DRAFT_446047</name>
</gene>
<dbReference type="EMBL" id="JAULSO010000021">
    <property type="protein sequence ID" value="KAK3680568.1"/>
    <property type="molecule type" value="Genomic_DNA"/>
</dbReference>
<evidence type="ECO:0000313" key="3">
    <source>
        <dbReference type="EMBL" id="KAK3687584.1"/>
    </source>
</evidence>
<keyword evidence="1" id="KW-0732">Signal</keyword>
<organism evidence="2 4">
    <name type="scientific">Podospora appendiculata</name>
    <dbReference type="NCBI Taxonomy" id="314037"/>
    <lineage>
        <taxon>Eukaryota</taxon>
        <taxon>Fungi</taxon>
        <taxon>Dikarya</taxon>
        <taxon>Ascomycota</taxon>
        <taxon>Pezizomycotina</taxon>
        <taxon>Sordariomycetes</taxon>
        <taxon>Sordariomycetidae</taxon>
        <taxon>Sordariales</taxon>
        <taxon>Podosporaceae</taxon>
        <taxon>Podospora</taxon>
    </lineage>
</organism>
<reference evidence="2" key="2">
    <citation type="submission" date="2023-06" db="EMBL/GenBank/DDBJ databases">
        <authorList>
            <consortium name="Lawrence Berkeley National Laboratory"/>
            <person name="Haridas S."/>
            <person name="Hensen N."/>
            <person name="Bonometti L."/>
            <person name="Westerberg I."/>
            <person name="Brannstrom I.O."/>
            <person name="Guillou S."/>
            <person name="Cros-Aarteil S."/>
            <person name="Calhoun S."/>
            <person name="Kuo A."/>
            <person name="Mondo S."/>
            <person name="Pangilinan J."/>
            <person name="Riley R."/>
            <person name="Labutti K."/>
            <person name="Andreopoulos B."/>
            <person name="Lipzen A."/>
            <person name="Chen C."/>
            <person name="Yanf M."/>
            <person name="Daum C."/>
            <person name="Ng V."/>
            <person name="Clum A."/>
            <person name="Steindorff A."/>
            <person name="Ohm R."/>
            <person name="Martin F."/>
            <person name="Silar P."/>
            <person name="Natvig D."/>
            <person name="Lalanne C."/>
            <person name="Gautier V."/>
            <person name="Ament-Velasquez S.L."/>
            <person name="Kruys A."/>
            <person name="Hutchinson M.I."/>
            <person name="Powell A.J."/>
            <person name="Barry K."/>
            <person name="Miller A.N."/>
            <person name="Grigoriev I.V."/>
            <person name="Debuchy R."/>
            <person name="Gladieux P."/>
            <person name="Thoren M.H."/>
            <person name="Johannesson H."/>
        </authorList>
    </citation>
    <scope>NUCLEOTIDE SEQUENCE</scope>
    <source>
        <strain evidence="2">CBS 314.62</strain>
    </source>
</reference>
<dbReference type="AlphaFoldDB" id="A0AAE0WYF7"/>
<proteinExistence type="predicted"/>
<dbReference type="EMBL" id="JAULSO010000002">
    <property type="protein sequence ID" value="KAK3687584.1"/>
    <property type="molecule type" value="Genomic_DNA"/>
</dbReference>
<feature type="chain" id="PRO_5042442741" evidence="1">
    <location>
        <begin position="28"/>
        <end position="135"/>
    </location>
</feature>
<evidence type="ECO:0000313" key="4">
    <source>
        <dbReference type="Proteomes" id="UP001270362"/>
    </source>
</evidence>
<reference evidence="2" key="1">
    <citation type="journal article" date="2023" name="Mol. Phylogenet. Evol.">
        <title>Genome-scale phylogeny and comparative genomics of the fungal order Sordariales.</title>
        <authorList>
            <person name="Hensen N."/>
            <person name="Bonometti L."/>
            <person name="Westerberg I."/>
            <person name="Brannstrom I.O."/>
            <person name="Guillou S."/>
            <person name="Cros-Aarteil S."/>
            <person name="Calhoun S."/>
            <person name="Haridas S."/>
            <person name="Kuo A."/>
            <person name="Mondo S."/>
            <person name="Pangilinan J."/>
            <person name="Riley R."/>
            <person name="LaButti K."/>
            <person name="Andreopoulos B."/>
            <person name="Lipzen A."/>
            <person name="Chen C."/>
            <person name="Yan M."/>
            <person name="Daum C."/>
            <person name="Ng V."/>
            <person name="Clum A."/>
            <person name="Steindorff A."/>
            <person name="Ohm R.A."/>
            <person name="Martin F."/>
            <person name="Silar P."/>
            <person name="Natvig D.O."/>
            <person name="Lalanne C."/>
            <person name="Gautier V."/>
            <person name="Ament-Velasquez S.L."/>
            <person name="Kruys A."/>
            <person name="Hutchinson M.I."/>
            <person name="Powell A.J."/>
            <person name="Barry K."/>
            <person name="Miller A.N."/>
            <person name="Grigoriev I.V."/>
            <person name="Debuchy R."/>
            <person name="Gladieux P."/>
            <person name="Hiltunen Thoren M."/>
            <person name="Johannesson H."/>
        </authorList>
    </citation>
    <scope>NUCLEOTIDE SEQUENCE</scope>
    <source>
        <strain evidence="2">CBS 314.62</strain>
    </source>
</reference>
<sequence>MTPEERKCAIAQCPCVALLFLYHCTKAVQIASACEAARYTITGTGVAVRPVTPSYSVDNVKRENTYTGHMLTSAFTFNGVGLAPFNWSIPEELGGHATYGYTCPVYAVHGSSLWDETQIRRKKMSWADADENNGP</sequence>
<protein>
    <submittedName>
        <fullName evidence="2">Uncharacterized protein</fullName>
    </submittedName>
</protein>
<keyword evidence="4" id="KW-1185">Reference proteome</keyword>
<evidence type="ECO:0000313" key="2">
    <source>
        <dbReference type="EMBL" id="KAK3680568.1"/>
    </source>
</evidence>
<evidence type="ECO:0000256" key="1">
    <source>
        <dbReference type="SAM" id="SignalP"/>
    </source>
</evidence>
<comment type="caution">
    <text evidence="2">The sequence shown here is derived from an EMBL/GenBank/DDBJ whole genome shotgun (WGS) entry which is preliminary data.</text>
</comment>